<sequence length="710" mass="80787">MADANHQSFTTRSSKTYYCTNNRNTLGSEHEFSKSLVVGLQNSLWWTDFNSYMKTSPWLCPKTVLVSDDEDQDTQNPALLLENNEFPEAPTIVAVRKRPSNWDELEACRVSKIRRKKKNPVRQWTTAQLLGDYWSESEAHFDWSASEDETDICIKHSCMSLPKISKPNNMSVHAIPQTSQPVITKECVPEDIQAFNRTAFGEPSQMNSVNELGSAANSCQKDVDPLKEINCMKAFPEYLNCELRCLREFVVGSSFNYFIFHLANYAVGCLNELIHPPAKVTPGTLNLTGEYRSKLIYKPGQLWSPTETSTMIQGWSDETVKSVIIMFLLSQLSSVTSKLQWIIEELIRPVTSGNNTDLVKHPSKKFMSSDVCEMRIEQVVNRSIKEQVLEMAIPHVSGSRPFVTSKMPRIKEQKCICSIPDPQLSEDLRKINVILSPIARRSYTDTTVDLRKRLPSEWAIFTQASETIFLGWQPASCMTFIPSQEESLSVSTLELRRAKAMCFNNSIQPRTYYATQERLTMNPVRNITHSITDSWKTALLLNAVNMSSFFLDSGSKATESLNLQIPSTVYQYLDQEKQMNSIISSILNKTGLYNSFLSNKLNRKVLKTASEKSPRAKTQFIMEVESAGFCSFGVREDTVLGLKNDQKWKVTEQDILKPIEHKGNHYFGSDSSKTDRDDPDLTTWTFLNEDAFCELEGNFLDDWVLLDEEL</sequence>
<dbReference type="AlphaFoldDB" id="A0A419PMN3"/>
<gene>
    <name evidence="1" type="ORF">CSKR_113239</name>
</gene>
<evidence type="ECO:0000313" key="1">
    <source>
        <dbReference type="EMBL" id="KAG5445347.1"/>
    </source>
</evidence>
<dbReference type="EMBL" id="NIRI02000056">
    <property type="protein sequence ID" value="KAG5445347.1"/>
    <property type="molecule type" value="Genomic_DNA"/>
</dbReference>
<organism evidence="1 2">
    <name type="scientific">Clonorchis sinensis</name>
    <name type="common">Chinese liver fluke</name>
    <dbReference type="NCBI Taxonomy" id="79923"/>
    <lineage>
        <taxon>Eukaryota</taxon>
        <taxon>Metazoa</taxon>
        <taxon>Spiralia</taxon>
        <taxon>Lophotrochozoa</taxon>
        <taxon>Platyhelminthes</taxon>
        <taxon>Trematoda</taxon>
        <taxon>Digenea</taxon>
        <taxon>Opisthorchiida</taxon>
        <taxon>Opisthorchiata</taxon>
        <taxon>Opisthorchiidae</taxon>
        <taxon>Clonorchis</taxon>
    </lineage>
</organism>
<protein>
    <submittedName>
        <fullName evidence="1">Uncharacterized protein</fullName>
    </submittedName>
</protein>
<evidence type="ECO:0000313" key="2">
    <source>
        <dbReference type="Proteomes" id="UP000286415"/>
    </source>
</evidence>
<dbReference type="Proteomes" id="UP000286415">
    <property type="component" value="Unassembled WGS sequence"/>
</dbReference>
<reference evidence="1 2" key="2">
    <citation type="journal article" date="2021" name="Genomics">
        <title>High-quality reference genome for Clonorchis sinensis.</title>
        <authorList>
            <person name="Young N.D."/>
            <person name="Stroehlein A.J."/>
            <person name="Kinkar L."/>
            <person name="Wang T."/>
            <person name="Sohn W.M."/>
            <person name="Chang B.C.H."/>
            <person name="Kaur P."/>
            <person name="Weisz D."/>
            <person name="Dudchenko O."/>
            <person name="Aiden E.L."/>
            <person name="Korhonen P.K."/>
            <person name="Gasser R.B."/>
        </authorList>
    </citation>
    <scope>NUCLEOTIDE SEQUENCE [LARGE SCALE GENOMIC DNA]</scope>
    <source>
        <strain evidence="1">Cs-k2</strain>
    </source>
</reference>
<comment type="caution">
    <text evidence="1">The sequence shown here is derived from an EMBL/GenBank/DDBJ whole genome shotgun (WGS) entry which is preliminary data.</text>
</comment>
<dbReference type="InParanoid" id="A0A419PMN3"/>
<accession>A0A419PMN3</accession>
<name>A0A419PMN3_CLOSI</name>
<keyword evidence="2" id="KW-1185">Reference proteome</keyword>
<proteinExistence type="predicted"/>
<dbReference type="OrthoDB" id="6244404at2759"/>
<reference evidence="1 2" key="1">
    <citation type="journal article" date="2018" name="Biotechnol. Adv.">
        <title>Improved genomic resources and new bioinformatic workflow for the carcinogenic parasite Clonorchis sinensis: Biotechnological implications.</title>
        <authorList>
            <person name="Wang D."/>
            <person name="Korhonen P.K."/>
            <person name="Gasser R.B."/>
            <person name="Young N.D."/>
        </authorList>
    </citation>
    <scope>NUCLEOTIDE SEQUENCE [LARGE SCALE GENOMIC DNA]</scope>
    <source>
        <strain evidence="1">Cs-k2</strain>
    </source>
</reference>